<sequence length="264" mass="29182">MKIVTSLSRAVTAAVGDERQQQVLGQLLGRGEVVHVDEGVPLDEVLVVLPGRAQHHGHRAHGQRVVQLLRDVVLVDGVLERQVELAAGHGGEVVLVRDVLPEGLSVRVHLDVLVQLVVVLHPHVVLVPVAHDPADQLVFAGRDKVLLALRRHDGPVRHFDVSILTVIESQVEQVLDPGQLGGVRRRLQVHPYPLLGGRSLQRRQVGQGHSQISRVVTFLSLLLEKRFLTRSVDTVDSTGPDNQLRSVRFSETPCNVREVRMRLE</sequence>
<dbReference type="EMBL" id="SRLO01001531">
    <property type="protein sequence ID" value="TNN37118.1"/>
    <property type="molecule type" value="Genomic_DNA"/>
</dbReference>
<gene>
    <name evidence="1" type="ORF">EYF80_052714</name>
</gene>
<evidence type="ECO:0000313" key="2">
    <source>
        <dbReference type="Proteomes" id="UP000314294"/>
    </source>
</evidence>
<dbReference type="AlphaFoldDB" id="A0A4Z2F7K2"/>
<accession>A0A4Z2F7K2</accession>
<comment type="caution">
    <text evidence="1">The sequence shown here is derived from an EMBL/GenBank/DDBJ whole genome shotgun (WGS) entry which is preliminary data.</text>
</comment>
<proteinExistence type="predicted"/>
<evidence type="ECO:0000313" key="1">
    <source>
        <dbReference type="EMBL" id="TNN37118.1"/>
    </source>
</evidence>
<protein>
    <submittedName>
        <fullName evidence="1">Uncharacterized protein</fullName>
    </submittedName>
</protein>
<dbReference type="Proteomes" id="UP000314294">
    <property type="component" value="Unassembled WGS sequence"/>
</dbReference>
<reference evidence="1 2" key="1">
    <citation type="submission" date="2019-03" db="EMBL/GenBank/DDBJ databases">
        <title>First draft genome of Liparis tanakae, snailfish: a comprehensive survey of snailfish specific genes.</title>
        <authorList>
            <person name="Kim W."/>
            <person name="Song I."/>
            <person name="Jeong J.-H."/>
            <person name="Kim D."/>
            <person name="Kim S."/>
            <person name="Ryu S."/>
            <person name="Song J.Y."/>
            <person name="Lee S.K."/>
        </authorList>
    </citation>
    <scope>NUCLEOTIDE SEQUENCE [LARGE SCALE GENOMIC DNA]</scope>
    <source>
        <tissue evidence="1">Muscle</tissue>
    </source>
</reference>
<organism evidence="1 2">
    <name type="scientific">Liparis tanakae</name>
    <name type="common">Tanaka's snailfish</name>
    <dbReference type="NCBI Taxonomy" id="230148"/>
    <lineage>
        <taxon>Eukaryota</taxon>
        <taxon>Metazoa</taxon>
        <taxon>Chordata</taxon>
        <taxon>Craniata</taxon>
        <taxon>Vertebrata</taxon>
        <taxon>Euteleostomi</taxon>
        <taxon>Actinopterygii</taxon>
        <taxon>Neopterygii</taxon>
        <taxon>Teleostei</taxon>
        <taxon>Neoteleostei</taxon>
        <taxon>Acanthomorphata</taxon>
        <taxon>Eupercaria</taxon>
        <taxon>Perciformes</taxon>
        <taxon>Cottioidei</taxon>
        <taxon>Cottales</taxon>
        <taxon>Liparidae</taxon>
        <taxon>Liparis</taxon>
    </lineage>
</organism>
<keyword evidence="2" id="KW-1185">Reference proteome</keyword>
<name>A0A4Z2F7K2_9TELE</name>